<evidence type="ECO:0000313" key="4">
    <source>
        <dbReference type="Proteomes" id="UP000038830"/>
    </source>
</evidence>
<evidence type="ECO:0000256" key="1">
    <source>
        <dbReference type="PROSITE-ProRule" id="PRU00176"/>
    </source>
</evidence>
<dbReference type="SUPFAM" id="SSF54928">
    <property type="entry name" value="RNA-binding domain, RBD"/>
    <property type="match status" value="2"/>
</dbReference>
<keyword evidence="1" id="KW-0694">RNA-binding</keyword>
<evidence type="ECO:0000259" key="2">
    <source>
        <dbReference type="PROSITE" id="PS50102"/>
    </source>
</evidence>
<dbReference type="AlphaFoldDB" id="A0A0H5C8L5"/>
<dbReference type="GO" id="GO:0048026">
    <property type="term" value="P:positive regulation of mRNA splicing, via spliceosome"/>
    <property type="evidence" value="ECO:0007669"/>
    <property type="project" value="TreeGrafter"/>
</dbReference>
<dbReference type="SMART" id="SM00360">
    <property type="entry name" value="RRM"/>
    <property type="match status" value="2"/>
</dbReference>
<dbReference type="Gene3D" id="3.30.70.330">
    <property type="match status" value="2"/>
</dbReference>
<feature type="domain" description="RRM" evidence="2">
    <location>
        <begin position="83"/>
        <end position="151"/>
    </location>
</feature>
<dbReference type="CDD" id="cd00590">
    <property type="entry name" value="RRM_SF"/>
    <property type="match status" value="1"/>
</dbReference>
<dbReference type="InterPro" id="IPR052084">
    <property type="entry name" value="SF3B4_spliceosome_assoc"/>
</dbReference>
<proteinExistence type="predicted"/>
<dbReference type="InterPro" id="IPR000504">
    <property type="entry name" value="RRM_dom"/>
</dbReference>
<dbReference type="GO" id="GO:0003723">
    <property type="term" value="F:RNA binding"/>
    <property type="evidence" value="ECO:0007669"/>
    <property type="project" value="UniProtKB-UniRule"/>
</dbReference>
<name>A0A0H5C8L5_CYBJN</name>
<dbReference type="PROSITE" id="PS50102">
    <property type="entry name" value="RRM"/>
    <property type="match status" value="2"/>
</dbReference>
<reference evidence="4" key="1">
    <citation type="journal article" date="2015" name="J. Biotechnol.">
        <title>The structure of the Cyberlindnera jadinii genome and its relation to Candida utilis analyzed by the occurrence of single nucleotide polymorphisms.</title>
        <authorList>
            <person name="Rupp O."/>
            <person name="Brinkrolf K."/>
            <person name="Buerth C."/>
            <person name="Kunigo M."/>
            <person name="Schneider J."/>
            <person name="Jaenicke S."/>
            <person name="Goesmann A."/>
            <person name="Puehler A."/>
            <person name="Jaeger K.-E."/>
            <person name="Ernst J.F."/>
        </authorList>
    </citation>
    <scope>NUCLEOTIDE SEQUENCE [LARGE SCALE GENOMIC DNA]</scope>
    <source>
        <strain evidence="4">ATCC 18201 / CBS 1600 / BCRC 20928 / JCM 3617 / NBRC 0987 / NRRL Y-1542</strain>
    </source>
</reference>
<dbReference type="GO" id="GO:0071011">
    <property type="term" value="C:precatalytic spliceosome"/>
    <property type="evidence" value="ECO:0007669"/>
    <property type="project" value="TreeGrafter"/>
</dbReference>
<gene>
    <name evidence="3" type="ORF">BN1211_5155</name>
</gene>
<dbReference type="EMBL" id="CDQK01000006">
    <property type="protein sequence ID" value="CEP24352.1"/>
    <property type="molecule type" value="Genomic_DNA"/>
</dbReference>
<dbReference type="GO" id="GO:0005730">
    <property type="term" value="C:nucleolus"/>
    <property type="evidence" value="ECO:0007669"/>
    <property type="project" value="TreeGrafter"/>
</dbReference>
<feature type="domain" description="RRM" evidence="2">
    <location>
        <begin position="2"/>
        <end position="80"/>
    </location>
</feature>
<sequence>MNTIYIGNLHQSVTPSLIQELFTQVAPVKSVHLPKDRVLQQHMGYGFVELNSAKDVDYCLKVLPGVKLFDQTMKLNKVNHEEHSLFVRNLDSLVDRSALQQVFAKFGELVDIKMGKGNATVIFRDSTSMQKALEVNGTMIMNCKVIVERKR</sequence>
<dbReference type="Proteomes" id="UP000038830">
    <property type="component" value="Unassembled WGS sequence"/>
</dbReference>
<dbReference type="InterPro" id="IPR035979">
    <property type="entry name" value="RBD_domain_sf"/>
</dbReference>
<dbReference type="InterPro" id="IPR012677">
    <property type="entry name" value="Nucleotide-bd_a/b_plait_sf"/>
</dbReference>
<accession>A0A0H5C8L5</accession>
<dbReference type="PANTHER" id="PTHR48030">
    <property type="entry name" value="SPLICING FACTOR 3B SUBUNIT 4"/>
    <property type="match status" value="1"/>
</dbReference>
<dbReference type="PANTHER" id="PTHR48030:SF3">
    <property type="entry name" value="SPLICING FACTOR 3B SUBUNIT 4"/>
    <property type="match status" value="1"/>
</dbReference>
<evidence type="ECO:0000313" key="3">
    <source>
        <dbReference type="EMBL" id="CEP24352.1"/>
    </source>
</evidence>
<dbReference type="Pfam" id="PF00076">
    <property type="entry name" value="RRM_1"/>
    <property type="match status" value="2"/>
</dbReference>
<organism evidence="3 4">
    <name type="scientific">Cyberlindnera jadinii (strain ATCC 18201 / CBS 1600 / BCRC 20928 / JCM 3617 / NBRC 0987 / NRRL Y-1542)</name>
    <name type="common">Torula yeast</name>
    <name type="synonym">Candida utilis</name>
    <dbReference type="NCBI Taxonomy" id="983966"/>
    <lineage>
        <taxon>Eukaryota</taxon>
        <taxon>Fungi</taxon>
        <taxon>Dikarya</taxon>
        <taxon>Ascomycota</taxon>
        <taxon>Saccharomycotina</taxon>
        <taxon>Saccharomycetes</taxon>
        <taxon>Phaffomycetales</taxon>
        <taxon>Phaffomycetaceae</taxon>
        <taxon>Cyberlindnera</taxon>
    </lineage>
</organism>
<protein>
    <recommendedName>
        <fullName evidence="2">RRM domain-containing protein</fullName>
    </recommendedName>
</protein>